<evidence type="ECO:0000313" key="2">
    <source>
        <dbReference type="Proteomes" id="UP001293718"/>
    </source>
</evidence>
<accession>A0ABU5IPT0</accession>
<sequence>MSLTQDRLLVKAGVLYGQPVQLCGGGVACWAFWSIRRLATREGLFFWSARPFYSSCPASPVLPLRILDGCGELTAHQFKGLATALGIWGSIRKPPMLERAGIFNLQAATEIPDCHLDAVMARDSHFGLSARAASTGRDVGL</sequence>
<comment type="caution">
    <text evidence="1">The sequence shown here is derived from an EMBL/GenBank/DDBJ whole genome shotgun (WGS) entry which is preliminary data.</text>
</comment>
<dbReference type="EMBL" id="JAXOJX010000087">
    <property type="protein sequence ID" value="MDZ5460890.1"/>
    <property type="molecule type" value="Genomic_DNA"/>
</dbReference>
<evidence type="ECO:0000313" key="1">
    <source>
        <dbReference type="EMBL" id="MDZ5460890.1"/>
    </source>
</evidence>
<proteinExistence type="predicted"/>
<reference evidence="1 2" key="1">
    <citation type="submission" date="2023-11" db="EMBL/GenBank/DDBJ databases">
        <title>Draft genome of Azohydromonas lata strain H1 (DSM1123), a polyhydroxyalkanoate producer.</title>
        <authorList>
            <person name="Traversa D."/>
            <person name="D'Addabbo P."/>
            <person name="Pazzani C."/>
            <person name="Manzari C."/>
            <person name="Chiara M."/>
            <person name="Scrascia M."/>
        </authorList>
    </citation>
    <scope>NUCLEOTIDE SEQUENCE [LARGE SCALE GENOMIC DNA]</scope>
    <source>
        <strain evidence="1 2">H1</strain>
    </source>
</reference>
<name>A0ABU5IPT0_9BURK</name>
<dbReference type="Proteomes" id="UP001293718">
    <property type="component" value="Unassembled WGS sequence"/>
</dbReference>
<dbReference type="PROSITE" id="PS51257">
    <property type="entry name" value="PROKAR_LIPOPROTEIN"/>
    <property type="match status" value="1"/>
</dbReference>
<gene>
    <name evidence="1" type="ORF">SM757_30365</name>
</gene>
<dbReference type="RefSeq" id="WP_322468203.1">
    <property type="nucleotide sequence ID" value="NZ_JAXOJX010000087.1"/>
</dbReference>
<protein>
    <submittedName>
        <fullName evidence="1">Uncharacterized protein</fullName>
    </submittedName>
</protein>
<organism evidence="1 2">
    <name type="scientific">Azohydromonas lata</name>
    <dbReference type="NCBI Taxonomy" id="45677"/>
    <lineage>
        <taxon>Bacteria</taxon>
        <taxon>Pseudomonadati</taxon>
        <taxon>Pseudomonadota</taxon>
        <taxon>Betaproteobacteria</taxon>
        <taxon>Burkholderiales</taxon>
        <taxon>Sphaerotilaceae</taxon>
        <taxon>Azohydromonas</taxon>
    </lineage>
</organism>
<keyword evidence="2" id="KW-1185">Reference proteome</keyword>